<dbReference type="Proteomes" id="UP001160625">
    <property type="component" value="Unassembled WGS sequence"/>
</dbReference>
<keyword evidence="1" id="KW-0812">Transmembrane</keyword>
<feature type="transmembrane region" description="Helical" evidence="1">
    <location>
        <begin position="63"/>
        <end position="90"/>
    </location>
</feature>
<evidence type="ECO:0000256" key="1">
    <source>
        <dbReference type="SAM" id="Phobius"/>
    </source>
</evidence>
<dbReference type="EMBL" id="JARYGZ010000004">
    <property type="protein sequence ID" value="MDH7640698.1"/>
    <property type="molecule type" value="Genomic_DNA"/>
</dbReference>
<name>A0ABT6N6H1_9SPHN</name>
<keyword evidence="1" id="KW-0472">Membrane</keyword>
<sequence length="222" mass="24091">MDDMDGVRDAVALGRHAVIWAFVWVVTKVIGAIIALSCALALHRLPADFRLDSAPLSSTAVTLVQAQAALSSLSLIAFVISAAIGCCWIYRMVKVTRVIGEGVSVTPGWSVGWFFIPVACLFRPFEGIKEAWQVTVNPADWPHVAVPTMLRVWWGLWLGLNFVDYFASMGPRIDPGIDGVELISWGLVASGAIAVALTIVWSRIVRSISRSQALLLNASAFR</sequence>
<dbReference type="InterPro" id="IPR025565">
    <property type="entry name" value="DUF4328"/>
</dbReference>
<protein>
    <submittedName>
        <fullName evidence="3">DUF4328 domain-containing protein</fullName>
    </submittedName>
</protein>
<evidence type="ECO:0000313" key="4">
    <source>
        <dbReference type="Proteomes" id="UP001160625"/>
    </source>
</evidence>
<feature type="transmembrane region" description="Helical" evidence="1">
    <location>
        <begin position="182"/>
        <end position="201"/>
    </location>
</feature>
<organism evidence="3 4">
    <name type="scientific">Sphingomonas oryzagri</name>
    <dbReference type="NCBI Taxonomy" id="3042314"/>
    <lineage>
        <taxon>Bacteria</taxon>
        <taxon>Pseudomonadati</taxon>
        <taxon>Pseudomonadota</taxon>
        <taxon>Alphaproteobacteria</taxon>
        <taxon>Sphingomonadales</taxon>
        <taxon>Sphingomonadaceae</taxon>
        <taxon>Sphingomonas</taxon>
    </lineage>
</organism>
<dbReference type="Pfam" id="PF14219">
    <property type="entry name" value="DUF4328"/>
    <property type="match status" value="1"/>
</dbReference>
<dbReference type="RefSeq" id="WP_281046058.1">
    <property type="nucleotide sequence ID" value="NZ_JARYGZ010000004.1"/>
</dbReference>
<gene>
    <name evidence="3" type="ORF">QGN17_18335</name>
</gene>
<comment type="caution">
    <text evidence="3">The sequence shown here is derived from an EMBL/GenBank/DDBJ whole genome shotgun (WGS) entry which is preliminary data.</text>
</comment>
<accession>A0ABT6N6H1</accession>
<keyword evidence="4" id="KW-1185">Reference proteome</keyword>
<evidence type="ECO:0000313" key="3">
    <source>
        <dbReference type="EMBL" id="MDH7640698.1"/>
    </source>
</evidence>
<feature type="domain" description="DUF4328" evidence="2">
    <location>
        <begin position="64"/>
        <end position="209"/>
    </location>
</feature>
<reference evidence="3" key="1">
    <citation type="submission" date="2023-04" db="EMBL/GenBank/DDBJ databases">
        <title>Sphingomonas sp. MAHUQ-71 isolated from rice field.</title>
        <authorList>
            <person name="Huq M.A."/>
        </authorList>
    </citation>
    <scope>NUCLEOTIDE SEQUENCE</scope>
    <source>
        <strain evidence="3">MAHUQ-71</strain>
    </source>
</reference>
<evidence type="ECO:0000259" key="2">
    <source>
        <dbReference type="Pfam" id="PF14219"/>
    </source>
</evidence>
<proteinExistence type="predicted"/>
<feature type="transmembrane region" description="Helical" evidence="1">
    <location>
        <begin position="21"/>
        <end position="43"/>
    </location>
</feature>
<keyword evidence="1" id="KW-1133">Transmembrane helix</keyword>
<feature type="transmembrane region" description="Helical" evidence="1">
    <location>
        <begin position="152"/>
        <end position="170"/>
    </location>
</feature>